<keyword evidence="2" id="KW-0472">Membrane</keyword>
<feature type="region of interest" description="Disordered" evidence="1">
    <location>
        <begin position="1"/>
        <end position="45"/>
    </location>
</feature>
<comment type="caution">
    <text evidence="3">The sequence shown here is derived from an EMBL/GenBank/DDBJ whole genome shotgun (WGS) entry which is preliminary data.</text>
</comment>
<proteinExistence type="predicted"/>
<accession>A0A835UEV0</accession>
<dbReference type="Proteomes" id="UP000636800">
    <property type="component" value="Chromosome 12"/>
</dbReference>
<evidence type="ECO:0000313" key="3">
    <source>
        <dbReference type="EMBL" id="KAG0458500.1"/>
    </source>
</evidence>
<keyword evidence="4" id="KW-1185">Reference proteome</keyword>
<feature type="transmembrane region" description="Helical" evidence="2">
    <location>
        <begin position="162"/>
        <end position="186"/>
    </location>
</feature>
<name>A0A835UEV0_VANPL</name>
<keyword evidence="2" id="KW-0812">Transmembrane</keyword>
<keyword evidence="2" id="KW-1133">Transmembrane helix</keyword>
<evidence type="ECO:0008006" key="5">
    <source>
        <dbReference type="Google" id="ProtNLM"/>
    </source>
</evidence>
<reference evidence="3 4" key="1">
    <citation type="journal article" date="2020" name="Nat. Food">
        <title>A phased Vanilla planifolia genome enables genetic improvement of flavour and production.</title>
        <authorList>
            <person name="Hasing T."/>
            <person name="Tang H."/>
            <person name="Brym M."/>
            <person name="Khazi F."/>
            <person name="Huang T."/>
            <person name="Chambers A.H."/>
        </authorList>
    </citation>
    <scope>NUCLEOTIDE SEQUENCE [LARGE SCALE GENOMIC DNA]</scope>
    <source>
        <tissue evidence="3">Leaf</tissue>
    </source>
</reference>
<evidence type="ECO:0000256" key="2">
    <source>
        <dbReference type="SAM" id="Phobius"/>
    </source>
</evidence>
<evidence type="ECO:0000313" key="4">
    <source>
        <dbReference type="Proteomes" id="UP000636800"/>
    </source>
</evidence>
<dbReference type="InterPro" id="IPR045880">
    <property type="entry name" value="ZCF37"/>
</dbReference>
<feature type="region of interest" description="Disordered" evidence="1">
    <location>
        <begin position="99"/>
        <end position="124"/>
    </location>
</feature>
<protein>
    <recommendedName>
        <fullName evidence="5">ZCF37</fullName>
    </recommendedName>
</protein>
<evidence type="ECO:0000256" key="1">
    <source>
        <dbReference type="SAM" id="MobiDB-lite"/>
    </source>
</evidence>
<dbReference type="PANTHER" id="PTHR35275:SF1">
    <property type="entry name" value="OS07G0585900 PROTEIN"/>
    <property type="match status" value="1"/>
</dbReference>
<organism evidence="3 4">
    <name type="scientific">Vanilla planifolia</name>
    <name type="common">Vanilla</name>
    <dbReference type="NCBI Taxonomy" id="51239"/>
    <lineage>
        <taxon>Eukaryota</taxon>
        <taxon>Viridiplantae</taxon>
        <taxon>Streptophyta</taxon>
        <taxon>Embryophyta</taxon>
        <taxon>Tracheophyta</taxon>
        <taxon>Spermatophyta</taxon>
        <taxon>Magnoliopsida</taxon>
        <taxon>Liliopsida</taxon>
        <taxon>Asparagales</taxon>
        <taxon>Orchidaceae</taxon>
        <taxon>Vanilloideae</taxon>
        <taxon>Vanilleae</taxon>
        <taxon>Vanilla</taxon>
    </lineage>
</organism>
<sequence length="252" mass="28025">MFCGASSFPNVDEDPSSSPPTPKQSKKKQSNNKNPYSSRGLDKFSSVVSELEARREKIMAKTGTQGVAMVRFMSSNSRDWIPIIVRVKDDDQNQIVNRKKAAPQLSQPKPKELPNPTSQPPPLPEKMVEEKVVKAAEAMPEKGVKQSIWKWRSSYNVPAGMVLILLSLVMFGRVFAICCTSIWWYLMPMLMGQEESRSSRRKSSKKKVYLKKPSDKILLAAGMPAASQGKKLPAAGVAQELSSPRFQAKRGL</sequence>
<gene>
    <name evidence="3" type="ORF">HPP92_023657</name>
</gene>
<dbReference type="EMBL" id="JADCNL010000012">
    <property type="protein sequence ID" value="KAG0458500.1"/>
    <property type="molecule type" value="Genomic_DNA"/>
</dbReference>
<dbReference type="PANTHER" id="PTHR35275">
    <property type="entry name" value="ZCF37"/>
    <property type="match status" value="1"/>
</dbReference>
<dbReference type="AlphaFoldDB" id="A0A835UEV0"/>